<evidence type="ECO:0000313" key="1">
    <source>
        <dbReference type="EMBL" id="CAE0572487.1"/>
    </source>
</evidence>
<name>A0A7S3T379_EMIHU</name>
<organism evidence="1">
    <name type="scientific">Emiliania huxleyi</name>
    <name type="common">Coccolithophore</name>
    <name type="synonym">Pontosphaera huxleyi</name>
    <dbReference type="NCBI Taxonomy" id="2903"/>
    <lineage>
        <taxon>Eukaryota</taxon>
        <taxon>Haptista</taxon>
        <taxon>Haptophyta</taxon>
        <taxon>Prymnesiophyceae</taxon>
        <taxon>Isochrysidales</taxon>
        <taxon>Noelaerhabdaceae</taxon>
        <taxon>Emiliania</taxon>
    </lineage>
</organism>
<dbReference type="AlphaFoldDB" id="A0A7S3T379"/>
<accession>A0A7S3T379</accession>
<reference evidence="1" key="1">
    <citation type="submission" date="2021-01" db="EMBL/GenBank/DDBJ databases">
        <authorList>
            <person name="Corre E."/>
            <person name="Pelletier E."/>
            <person name="Niang G."/>
            <person name="Scheremetjew M."/>
            <person name="Finn R."/>
            <person name="Kale V."/>
            <person name="Holt S."/>
            <person name="Cochrane G."/>
            <person name="Meng A."/>
            <person name="Brown T."/>
            <person name="Cohen L."/>
        </authorList>
    </citation>
    <scope>NUCLEOTIDE SEQUENCE</scope>
    <source>
        <strain evidence="1">379</strain>
    </source>
</reference>
<dbReference type="EMBL" id="HBIR01040275">
    <property type="protein sequence ID" value="CAE0572487.1"/>
    <property type="molecule type" value="Transcribed_RNA"/>
</dbReference>
<protein>
    <submittedName>
        <fullName evidence="1">Uncharacterized protein</fullName>
    </submittedName>
</protein>
<sequence>MRSSEAVGRVWRQARRAIDSGHHLRDAAYSAAKAAFYADLRQNETEAVEQCGDPGDGAADAAAARDCRLRHVCAALSTQAPASQLVYEHWRRRWEGPSTPCGACSGLRSGALRASRSQRVEGRAVAGSEFAPGVV</sequence>
<gene>
    <name evidence="1" type="ORF">EHUX00137_LOCUS31412</name>
</gene>
<proteinExistence type="predicted"/>